<keyword evidence="2" id="KW-1185">Reference proteome</keyword>
<accession>A0ACC1TNT9</accession>
<organism evidence="1 2">
    <name type="scientific">Lentinula aff. lateritia</name>
    <dbReference type="NCBI Taxonomy" id="2804960"/>
    <lineage>
        <taxon>Eukaryota</taxon>
        <taxon>Fungi</taxon>
        <taxon>Dikarya</taxon>
        <taxon>Basidiomycota</taxon>
        <taxon>Agaricomycotina</taxon>
        <taxon>Agaricomycetes</taxon>
        <taxon>Agaricomycetidae</taxon>
        <taxon>Agaricales</taxon>
        <taxon>Marasmiineae</taxon>
        <taxon>Omphalotaceae</taxon>
        <taxon>Lentinula</taxon>
    </lineage>
</organism>
<sequence>MTDWKFHFSFNTDGTTKYIKLPAVNLNADVVQERLHSPEITTNYVEKELPGNDSLVALIHYITESSMLMPTVTHVGKGGLPAGVGDLKAESAHSFPPAPAATNAQKVPAAGRDVAVPTHVHHGHRLGGILNAPVSEEPMPLYTATQVDDNDAPNDTAGIHVHSPRSHSDYAHLPSISLNNQLFKKKLSPVFESVWQGIKSSKDISQSNEPTMELTYKVVDSRVLASFSDEKPVNEILITFTRRKVVQKDVFTRSFILRTSPIVERPPSIASSSTAPSTDASDVVSSSDISSGVILSSGTTFQWSNLAMSRYIRIWVWNQDLREWQPIGYGGTRRISRYTLALGFYRNTFEPLWVTPESLRKRDSRSAKLTLKICSKAKSRSRKSRFKPKSKPGLVKPDI</sequence>
<dbReference type="EMBL" id="MU795456">
    <property type="protein sequence ID" value="KAJ3806219.1"/>
    <property type="molecule type" value="Genomic_DNA"/>
</dbReference>
<comment type="caution">
    <text evidence="1">The sequence shown here is derived from an EMBL/GenBank/DDBJ whole genome shotgun (WGS) entry which is preliminary data.</text>
</comment>
<dbReference type="Proteomes" id="UP001163835">
    <property type="component" value="Unassembled WGS sequence"/>
</dbReference>
<evidence type="ECO:0000313" key="1">
    <source>
        <dbReference type="EMBL" id="KAJ3806219.1"/>
    </source>
</evidence>
<reference evidence="1" key="1">
    <citation type="submission" date="2022-09" db="EMBL/GenBank/DDBJ databases">
        <title>A Global Phylogenomic Analysis of the Shiitake Genus Lentinula.</title>
        <authorList>
            <consortium name="DOE Joint Genome Institute"/>
            <person name="Sierra-Patev S."/>
            <person name="Min B."/>
            <person name="Naranjo-Ortiz M."/>
            <person name="Looney B."/>
            <person name="Konkel Z."/>
            <person name="Slot J.C."/>
            <person name="Sakamoto Y."/>
            <person name="Steenwyk J.L."/>
            <person name="Rokas A."/>
            <person name="Carro J."/>
            <person name="Camarero S."/>
            <person name="Ferreira P."/>
            <person name="Molpeceres G."/>
            <person name="Ruiz-Duenas F.J."/>
            <person name="Serrano A."/>
            <person name="Henrissat B."/>
            <person name="Drula E."/>
            <person name="Hughes K.W."/>
            <person name="Mata J.L."/>
            <person name="Ishikawa N.K."/>
            <person name="Vargas-Isla R."/>
            <person name="Ushijima S."/>
            <person name="Smith C.A."/>
            <person name="Ahrendt S."/>
            <person name="Andreopoulos W."/>
            <person name="He G."/>
            <person name="Labutti K."/>
            <person name="Lipzen A."/>
            <person name="Ng V."/>
            <person name="Riley R."/>
            <person name="Sandor L."/>
            <person name="Barry K."/>
            <person name="Martinez A.T."/>
            <person name="Xiao Y."/>
            <person name="Gibbons J.G."/>
            <person name="Terashima K."/>
            <person name="Grigoriev I.V."/>
            <person name="Hibbett D.S."/>
        </authorList>
    </citation>
    <scope>NUCLEOTIDE SEQUENCE</scope>
    <source>
        <strain evidence="1">TMI1499</strain>
    </source>
</reference>
<protein>
    <submittedName>
        <fullName evidence="1">Uncharacterized protein</fullName>
    </submittedName>
</protein>
<name>A0ACC1TNT9_9AGAR</name>
<gene>
    <name evidence="1" type="ORF">F5876DRAFT_69135</name>
</gene>
<evidence type="ECO:0000313" key="2">
    <source>
        <dbReference type="Proteomes" id="UP001163835"/>
    </source>
</evidence>
<proteinExistence type="predicted"/>